<evidence type="ECO:0000313" key="3">
    <source>
        <dbReference type="Proteomes" id="UP001550603"/>
    </source>
</evidence>
<organism evidence="2 3">
    <name type="scientific">Streptomyces olindensis</name>
    <dbReference type="NCBI Taxonomy" id="358823"/>
    <lineage>
        <taxon>Bacteria</taxon>
        <taxon>Bacillati</taxon>
        <taxon>Actinomycetota</taxon>
        <taxon>Actinomycetes</taxon>
        <taxon>Kitasatosporales</taxon>
        <taxon>Streptomycetaceae</taxon>
        <taxon>Streptomyces</taxon>
    </lineage>
</organism>
<name>A0ABV2XLR9_9ACTN</name>
<evidence type="ECO:0000256" key="1">
    <source>
        <dbReference type="SAM" id="MobiDB-lite"/>
    </source>
</evidence>
<protein>
    <submittedName>
        <fullName evidence="2">Uncharacterized protein</fullName>
    </submittedName>
</protein>
<comment type="caution">
    <text evidence="2">The sequence shown here is derived from an EMBL/GenBank/DDBJ whole genome shotgun (WGS) entry which is preliminary data.</text>
</comment>
<dbReference type="Proteomes" id="UP001550603">
    <property type="component" value="Unassembled WGS sequence"/>
</dbReference>
<keyword evidence="3" id="KW-1185">Reference proteome</keyword>
<reference evidence="2 3" key="1">
    <citation type="submission" date="2024-06" db="EMBL/GenBank/DDBJ databases">
        <title>The Natural Products Discovery Center: Release of the First 8490 Sequenced Strains for Exploring Actinobacteria Biosynthetic Diversity.</title>
        <authorList>
            <person name="Kalkreuter E."/>
            <person name="Kautsar S.A."/>
            <person name="Yang D."/>
            <person name="Bader C.D."/>
            <person name="Teijaro C.N."/>
            <person name="Fluegel L."/>
            <person name="Davis C.M."/>
            <person name="Simpson J.R."/>
            <person name="Lauterbach L."/>
            <person name="Steele A.D."/>
            <person name="Gui C."/>
            <person name="Meng S."/>
            <person name="Li G."/>
            <person name="Viehrig K."/>
            <person name="Ye F."/>
            <person name="Su P."/>
            <person name="Kiefer A.F."/>
            <person name="Nichols A."/>
            <person name="Cepeda A.J."/>
            <person name="Yan W."/>
            <person name="Fan B."/>
            <person name="Jiang Y."/>
            <person name="Adhikari A."/>
            <person name="Zheng C.-J."/>
            <person name="Schuster L."/>
            <person name="Cowan T.M."/>
            <person name="Smanski M.J."/>
            <person name="Chevrette M.G."/>
            <person name="De Carvalho L.P.S."/>
            <person name="Shen B."/>
        </authorList>
    </citation>
    <scope>NUCLEOTIDE SEQUENCE [LARGE SCALE GENOMIC DNA]</scope>
    <source>
        <strain evidence="2 3">NPDC019583</strain>
    </source>
</reference>
<sequence length="85" mass="8923">MGCGCGGSRARARSGTPATLYKVMVGERTERVAFQTTNPVTAKNVARNYPGSRIYPDPDADTNAAQEPVEDSASSTETAEAAKTL</sequence>
<dbReference type="EMBL" id="JBEYBN010000001">
    <property type="protein sequence ID" value="MEU2264939.1"/>
    <property type="molecule type" value="Genomic_DNA"/>
</dbReference>
<evidence type="ECO:0000313" key="2">
    <source>
        <dbReference type="EMBL" id="MEU2264939.1"/>
    </source>
</evidence>
<accession>A0ABV2XLR9</accession>
<proteinExistence type="predicted"/>
<gene>
    <name evidence="2" type="ORF">ABZ568_00495</name>
</gene>
<feature type="compositionally biased region" description="Low complexity" evidence="1">
    <location>
        <begin position="71"/>
        <end position="85"/>
    </location>
</feature>
<dbReference type="RefSeq" id="WP_359784272.1">
    <property type="nucleotide sequence ID" value="NZ_JBEYBN010000001.1"/>
</dbReference>
<feature type="region of interest" description="Disordered" evidence="1">
    <location>
        <begin position="48"/>
        <end position="85"/>
    </location>
</feature>